<organism evidence="2 3">
    <name type="scientific">Pseudomonas fluorescens</name>
    <dbReference type="NCBI Taxonomy" id="294"/>
    <lineage>
        <taxon>Bacteria</taxon>
        <taxon>Pseudomonadati</taxon>
        <taxon>Pseudomonadota</taxon>
        <taxon>Gammaproteobacteria</taxon>
        <taxon>Pseudomonadales</taxon>
        <taxon>Pseudomonadaceae</taxon>
        <taxon>Pseudomonas</taxon>
    </lineage>
</organism>
<dbReference type="EMBL" id="CABVIH010000029">
    <property type="protein sequence ID" value="VVP43328.1"/>
    <property type="molecule type" value="Genomic_DNA"/>
</dbReference>
<reference evidence="2 3" key="1">
    <citation type="submission" date="2019-09" db="EMBL/GenBank/DDBJ databases">
        <authorList>
            <person name="Chandra G."/>
            <person name="Truman W A."/>
        </authorList>
    </citation>
    <scope>NUCLEOTIDE SEQUENCE [LARGE SCALE GENOMIC DNA]</scope>
    <source>
        <strain evidence="2">PS880</strain>
    </source>
</reference>
<name>A0A5E7P2M8_PSEFL</name>
<evidence type="ECO:0000313" key="3">
    <source>
        <dbReference type="Proteomes" id="UP000375525"/>
    </source>
</evidence>
<gene>
    <name evidence="2" type="ORF">PS880_04962</name>
</gene>
<dbReference type="Proteomes" id="UP000375525">
    <property type="component" value="Unassembled WGS sequence"/>
</dbReference>
<evidence type="ECO:0000313" key="2">
    <source>
        <dbReference type="EMBL" id="VVP43328.1"/>
    </source>
</evidence>
<dbReference type="AlphaFoldDB" id="A0A5E7P2M8"/>
<dbReference type="InterPro" id="IPR025391">
    <property type="entry name" value="DUF4123"/>
</dbReference>
<evidence type="ECO:0000259" key="1">
    <source>
        <dbReference type="Pfam" id="PF13503"/>
    </source>
</evidence>
<dbReference type="Pfam" id="PF13503">
    <property type="entry name" value="DUF4123"/>
    <property type="match status" value="1"/>
</dbReference>
<accession>A0A5E7P2M8</accession>
<feature type="domain" description="DUF4123" evidence="1">
    <location>
        <begin position="22"/>
        <end position="135"/>
    </location>
</feature>
<sequence length="244" mass="27897">MSDVMTPRSWLLETPLQNDEQLYAVFSSTSDADPLTVYRQLSGTDVPVALWDKTPYASWTPVMPYLVAIAPNSPFLDWVAEVDAQDWGWLAVSCQPMAIIAEHLRSLTQVFMPSGEAVFFRFWDGRYIYPIVHGLGKTAGELMPMFGRYLINGRSLEVGTREVPKVRDWPWWEAPQALLDSLVEDDPTTLIDNIMQWLEDERPDIYNIWPESNLKLKITRFVRASNAPKNLKQALLNHLAQEQG</sequence>
<protein>
    <recommendedName>
        <fullName evidence="1">DUF4123 domain-containing protein</fullName>
    </recommendedName>
</protein>
<proteinExistence type="predicted"/>